<dbReference type="GO" id="GO:0016491">
    <property type="term" value="F:oxidoreductase activity"/>
    <property type="evidence" value="ECO:0007669"/>
    <property type="project" value="UniProtKB-KW"/>
</dbReference>
<accession>A0ABU6NZZ0</accession>
<keyword evidence="4" id="KW-0521">NADP</keyword>
<dbReference type="PRINTS" id="PR00081">
    <property type="entry name" value="GDHRDH"/>
</dbReference>
<dbReference type="Gene3D" id="3.40.50.720">
    <property type="entry name" value="NAD(P)-binding Rossmann-like Domain"/>
    <property type="match status" value="1"/>
</dbReference>
<name>A0ABU6NZZ0_9BACI</name>
<evidence type="ECO:0000313" key="7">
    <source>
        <dbReference type="EMBL" id="MED4402681.1"/>
    </source>
</evidence>
<evidence type="ECO:0000256" key="3">
    <source>
        <dbReference type="ARBA" id="ARBA00022490"/>
    </source>
</evidence>
<dbReference type="PROSITE" id="PS00061">
    <property type="entry name" value="ADH_SHORT"/>
    <property type="match status" value="1"/>
</dbReference>
<evidence type="ECO:0000256" key="4">
    <source>
        <dbReference type="ARBA" id="ARBA00022857"/>
    </source>
</evidence>
<dbReference type="InterPro" id="IPR020904">
    <property type="entry name" value="Sc_DH/Rdtase_CS"/>
</dbReference>
<dbReference type="NCBIfam" id="NF005381">
    <property type="entry name" value="PRK06924.1"/>
    <property type="match status" value="1"/>
</dbReference>
<dbReference type="Proteomes" id="UP001342826">
    <property type="component" value="Unassembled WGS sequence"/>
</dbReference>
<proteinExistence type="inferred from homology"/>
<protein>
    <submittedName>
        <fullName evidence="7">(S)-benzoin forming benzil reductase</fullName>
        <ecNumber evidence="7">1.1.1.320</ecNumber>
    </submittedName>
</protein>
<keyword evidence="3" id="KW-0963">Cytoplasm</keyword>
<dbReference type="InterPro" id="IPR051721">
    <property type="entry name" value="Biopterin_syn/organic_redct"/>
</dbReference>
<comment type="similarity">
    <text evidence="2 6">Belongs to the short-chain dehydrogenases/reductases (SDR) family.</text>
</comment>
<evidence type="ECO:0000256" key="6">
    <source>
        <dbReference type="RuleBase" id="RU000363"/>
    </source>
</evidence>
<dbReference type="EC" id="1.1.1.320" evidence="7"/>
<dbReference type="RefSeq" id="WP_328015498.1">
    <property type="nucleotide sequence ID" value="NZ_JARTFS010000012.1"/>
</dbReference>
<evidence type="ECO:0000313" key="8">
    <source>
        <dbReference type="Proteomes" id="UP001342826"/>
    </source>
</evidence>
<sequence length="260" mass="29479">MKYFIITGTSRGIGASLAKKLLDENHHIFCISRSNNQELISISKERDNKLSYYQFDLYNINKIDLLFEDIFKAIKNIFKAIKNDSEIESIYLINNAGVLSPLTPCEENKTEDILRNVNINLIAPMVITSNFIKHTNILNLDKRIMNISSGSAKYLLPSQSSYSTSKAGLDSFSKSISIEQMNKPFPVKIISVYPGVIDTEMQSEIRSVKKGDFPFVEQFIQLSKEGKLQSPEYTAEKLIELLFNENFGNEIIVEDLALTT</sequence>
<keyword evidence="8" id="KW-1185">Reference proteome</keyword>
<evidence type="ECO:0000256" key="5">
    <source>
        <dbReference type="ARBA" id="ARBA00023002"/>
    </source>
</evidence>
<keyword evidence="5 7" id="KW-0560">Oxidoreductase</keyword>
<dbReference type="PANTHER" id="PTHR44085">
    <property type="entry name" value="SEPIAPTERIN REDUCTASE"/>
    <property type="match status" value="1"/>
</dbReference>
<reference evidence="7 8" key="1">
    <citation type="submission" date="2023-03" db="EMBL/GenBank/DDBJ databases">
        <title>Bacillus Genome Sequencing.</title>
        <authorList>
            <person name="Dunlap C."/>
        </authorList>
    </citation>
    <scope>NUCLEOTIDE SEQUENCE [LARGE SCALE GENOMIC DNA]</scope>
    <source>
        <strain evidence="7 8">NRS-1717</strain>
    </source>
</reference>
<dbReference type="Pfam" id="PF00106">
    <property type="entry name" value="adh_short"/>
    <property type="match status" value="1"/>
</dbReference>
<dbReference type="InterPro" id="IPR036291">
    <property type="entry name" value="NAD(P)-bd_dom_sf"/>
</dbReference>
<evidence type="ECO:0000256" key="2">
    <source>
        <dbReference type="ARBA" id="ARBA00006484"/>
    </source>
</evidence>
<dbReference type="PANTHER" id="PTHR44085:SF2">
    <property type="entry name" value="SEPIAPTERIN REDUCTASE"/>
    <property type="match status" value="1"/>
</dbReference>
<dbReference type="SUPFAM" id="SSF51735">
    <property type="entry name" value="NAD(P)-binding Rossmann-fold domains"/>
    <property type="match status" value="1"/>
</dbReference>
<organism evidence="7 8">
    <name type="scientific">Metabacillus fastidiosus</name>
    <dbReference type="NCBI Taxonomy" id="1458"/>
    <lineage>
        <taxon>Bacteria</taxon>
        <taxon>Bacillati</taxon>
        <taxon>Bacillota</taxon>
        <taxon>Bacilli</taxon>
        <taxon>Bacillales</taxon>
        <taxon>Bacillaceae</taxon>
        <taxon>Metabacillus</taxon>
    </lineage>
</organism>
<comment type="subcellular location">
    <subcellularLocation>
        <location evidence="1">Cytoplasm</location>
    </subcellularLocation>
</comment>
<gene>
    <name evidence="7" type="ORF">P9271_15285</name>
</gene>
<comment type="caution">
    <text evidence="7">The sequence shown here is derived from an EMBL/GenBank/DDBJ whole genome shotgun (WGS) entry which is preliminary data.</text>
</comment>
<evidence type="ECO:0000256" key="1">
    <source>
        <dbReference type="ARBA" id="ARBA00004496"/>
    </source>
</evidence>
<dbReference type="PRINTS" id="PR00080">
    <property type="entry name" value="SDRFAMILY"/>
</dbReference>
<dbReference type="InterPro" id="IPR002347">
    <property type="entry name" value="SDR_fam"/>
</dbReference>
<dbReference type="EMBL" id="JARTFS010000012">
    <property type="protein sequence ID" value="MED4402681.1"/>
    <property type="molecule type" value="Genomic_DNA"/>
</dbReference>